<evidence type="ECO:0000313" key="2">
    <source>
        <dbReference type="Proteomes" id="UP000290092"/>
    </source>
</evidence>
<keyword evidence="2" id="KW-1185">Reference proteome</keyword>
<dbReference type="RefSeq" id="WP_114843255.1">
    <property type="nucleotide sequence ID" value="NZ_CP031220.1"/>
</dbReference>
<dbReference type="Proteomes" id="UP000290092">
    <property type="component" value="Unassembled WGS sequence"/>
</dbReference>
<dbReference type="KEGG" id="amyt:AMYT_a0046"/>
<sequence length="71" mass="8604">MATVQDIKKLKEEYQNRRVYFEGNEDIEGFYGEVDNFRLDTDNSIIVILRDMEDQCFDIDWKEIEDLEFES</sequence>
<dbReference type="AlphaFoldDB" id="A0AAX2AFY6"/>
<gene>
    <name evidence="1" type="ORF">CP985_11835</name>
</gene>
<accession>A0AAX2AFY6</accession>
<reference evidence="1 2" key="1">
    <citation type="submission" date="2017-09" db="EMBL/GenBank/DDBJ databases">
        <title>Genomics of the genus Arcobacter.</title>
        <authorList>
            <person name="Perez-Cataluna A."/>
            <person name="Figueras M.J."/>
            <person name="Salas-Masso N."/>
        </authorList>
    </citation>
    <scope>NUCLEOTIDE SEQUENCE [LARGE SCALE GENOMIC DNA]</scope>
    <source>
        <strain evidence="1 2">CECT 7386</strain>
    </source>
</reference>
<organism evidence="1 2">
    <name type="scientific">Malaciobacter mytili LMG 24559</name>
    <dbReference type="NCBI Taxonomy" id="1032238"/>
    <lineage>
        <taxon>Bacteria</taxon>
        <taxon>Pseudomonadati</taxon>
        <taxon>Campylobacterota</taxon>
        <taxon>Epsilonproteobacteria</taxon>
        <taxon>Campylobacterales</taxon>
        <taxon>Arcobacteraceae</taxon>
        <taxon>Malaciobacter</taxon>
    </lineage>
</organism>
<protein>
    <submittedName>
        <fullName evidence="1">Uncharacterized protein</fullName>
    </submittedName>
</protein>
<evidence type="ECO:0000313" key="1">
    <source>
        <dbReference type="EMBL" id="RXK14803.1"/>
    </source>
</evidence>
<comment type="caution">
    <text evidence="1">The sequence shown here is derived from an EMBL/GenBank/DDBJ whole genome shotgun (WGS) entry which is preliminary data.</text>
</comment>
<dbReference type="EMBL" id="NXID01000051">
    <property type="protein sequence ID" value="RXK14803.1"/>
    <property type="molecule type" value="Genomic_DNA"/>
</dbReference>
<proteinExistence type="predicted"/>
<name>A0AAX2AFY6_9BACT</name>